<organism evidence="1 2">
    <name type="scientific">Streptomyces niveus</name>
    <name type="common">Streptomyces spheroides</name>
    <dbReference type="NCBI Taxonomy" id="193462"/>
    <lineage>
        <taxon>Bacteria</taxon>
        <taxon>Bacillati</taxon>
        <taxon>Actinomycetota</taxon>
        <taxon>Actinomycetes</taxon>
        <taxon>Kitasatosporales</taxon>
        <taxon>Streptomycetaceae</taxon>
        <taxon>Streptomyces</taxon>
    </lineage>
</organism>
<proteinExistence type="predicted"/>
<accession>A0ABZ2A3E2</accession>
<keyword evidence="2" id="KW-1185">Reference proteome</keyword>
<evidence type="ECO:0000313" key="1">
    <source>
        <dbReference type="EMBL" id="WUX52941.1"/>
    </source>
</evidence>
<protein>
    <submittedName>
        <fullName evidence="1">SUKH-3 domain-containing protein</fullName>
    </submittedName>
</protein>
<reference evidence="1" key="1">
    <citation type="submission" date="2022-10" db="EMBL/GenBank/DDBJ databases">
        <title>The complete genomes of actinobacterial strains from the NBC collection.</title>
        <authorList>
            <person name="Joergensen T.S."/>
            <person name="Alvarez Arevalo M."/>
            <person name="Sterndorff E.B."/>
            <person name="Faurdal D."/>
            <person name="Vuksanovic O."/>
            <person name="Mourched A.-S."/>
            <person name="Charusanti P."/>
            <person name="Shaw S."/>
            <person name="Blin K."/>
            <person name="Weber T."/>
        </authorList>
    </citation>
    <scope>NUCLEOTIDE SEQUENCE</scope>
    <source>
        <strain evidence="1">NBC_01432</strain>
    </source>
</reference>
<gene>
    <name evidence="1" type="ORF">OG442_16095</name>
</gene>
<evidence type="ECO:0000313" key="2">
    <source>
        <dbReference type="Proteomes" id="UP001432209"/>
    </source>
</evidence>
<dbReference type="Proteomes" id="UP001432209">
    <property type="component" value="Chromosome"/>
</dbReference>
<name>A0ABZ2A3E2_STRNV</name>
<dbReference type="EMBL" id="CP109495">
    <property type="protein sequence ID" value="WUX52941.1"/>
    <property type="molecule type" value="Genomic_DNA"/>
</dbReference>
<sequence>MATHERGHALLAAVGGLSIDPTNRVGPNFHNDEPFNLDPLAAGSGQRALAVEVETVLGGDYFPIGEWLSYSSVFLESRGRVVAAGMGWMWELGPTFEESLELAVCANRPLVCLHSDPGLEPWPS</sequence>
<dbReference type="RefSeq" id="WP_329076590.1">
    <property type="nucleotide sequence ID" value="NZ_CP109495.1"/>
</dbReference>